<feature type="compositionally biased region" description="Basic and acidic residues" evidence="2">
    <location>
        <begin position="1481"/>
        <end position="1491"/>
    </location>
</feature>
<dbReference type="GO" id="GO:0005829">
    <property type="term" value="C:cytosol"/>
    <property type="evidence" value="ECO:0007669"/>
    <property type="project" value="UniProtKB-ARBA"/>
</dbReference>
<feature type="compositionally biased region" description="Polar residues" evidence="2">
    <location>
        <begin position="1905"/>
        <end position="1925"/>
    </location>
</feature>
<evidence type="ECO:0000313" key="5">
    <source>
        <dbReference type="Ensembl" id="ENSPKIP00000022336.1"/>
    </source>
</evidence>
<feature type="compositionally biased region" description="Polar residues" evidence="2">
    <location>
        <begin position="16"/>
        <end position="29"/>
    </location>
</feature>
<dbReference type="SUPFAM" id="SSF48065">
    <property type="entry name" value="DBL homology domain (DH-domain)"/>
    <property type="match status" value="1"/>
</dbReference>
<dbReference type="Ensembl" id="ENSPKIT00000002996.1">
    <property type="protein sequence ID" value="ENSPKIP00000022336.1"/>
    <property type="gene ID" value="ENSPKIG00000006379.1"/>
</dbReference>
<feature type="compositionally biased region" description="Polar residues" evidence="2">
    <location>
        <begin position="1543"/>
        <end position="1552"/>
    </location>
</feature>
<dbReference type="CDD" id="cd13243">
    <property type="entry name" value="PH_PLEKHG1_G2_G3"/>
    <property type="match status" value="1"/>
</dbReference>
<feature type="compositionally biased region" description="Basic and acidic residues" evidence="2">
    <location>
        <begin position="1349"/>
        <end position="1371"/>
    </location>
</feature>
<dbReference type="Gene3D" id="1.20.900.10">
    <property type="entry name" value="Dbl homology (DH) domain"/>
    <property type="match status" value="1"/>
</dbReference>
<dbReference type="PROSITE" id="PS50010">
    <property type="entry name" value="DH_2"/>
    <property type="match status" value="1"/>
</dbReference>
<keyword evidence="1" id="KW-0597">Phosphoprotein</keyword>
<dbReference type="FunFam" id="1.20.900.10:FF:000019">
    <property type="entry name" value="Pleckstrin homology domain-containing family G member 1"/>
    <property type="match status" value="1"/>
</dbReference>
<dbReference type="GO" id="GO:0005085">
    <property type="term" value="F:guanyl-nucleotide exchange factor activity"/>
    <property type="evidence" value="ECO:0007669"/>
    <property type="project" value="InterPro"/>
</dbReference>
<feature type="compositionally biased region" description="Low complexity" evidence="2">
    <location>
        <begin position="1700"/>
        <end position="1714"/>
    </location>
</feature>
<feature type="compositionally biased region" description="Polar residues" evidence="2">
    <location>
        <begin position="549"/>
        <end position="563"/>
    </location>
</feature>
<feature type="compositionally biased region" description="Polar residues" evidence="2">
    <location>
        <begin position="1494"/>
        <end position="1507"/>
    </location>
</feature>
<evidence type="ECO:0000313" key="6">
    <source>
        <dbReference type="Proteomes" id="UP000261540"/>
    </source>
</evidence>
<dbReference type="InterPro" id="IPR055251">
    <property type="entry name" value="SOS1_NGEF_PH"/>
</dbReference>
<feature type="domain" description="PH" evidence="3">
    <location>
        <begin position="334"/>
        <end position="432"/>
    </location>
</feature>
<feature type="region of interest" description="Disordered" evidence="2">
    <location>
        <begin position="1661"/>
        <end position="1715"/>
    </location>
</feature>
<keyword evidence="6" id="KW-1185">Reference proteome</keyword>
<dbReference type="CTD" id="64857"/>
<reference evidence="5" key="2">
    <citation type="submission" date="2025-09" db="UniProtKB">
        <authorList>
            <consortium name="Ensembl"/>
        </authorList>
    </citation>
    <scope>IDENTIFICATION</scope>
</reference>
<dbReference type="PANTHER" id="PTHR45924">
    <property type="entry name" value="FI17866P1"/>
    <property type="match status" value="1"/>
</dbReference>
<feature type="region of interest" description="Disordered" evidence="2">
    <location>
        <begin position="63"/>
        <end position="95"/>
    </location>
</feature>
<accession>A0A3B3RX29</accession>
<feature type="compositionally biased region" description="Low complexity" evidence="2">
    <location>
        <begin position="63"/>
        <end position="81"/>
    </location>
</feature>
<dbReference type="InterPro" id="IPR011993">
    <property type="entry name" value="PH-like_dom_sf"/>
</dbReference>
<feature type="compositionally biased region" description="Polar residues" evidence="2">
    <location>
        <begin position="1461"/>
        <end position="1470"/>
    </location>
</feature>
<dbReference type="InterPro" id="IPR035899">
    <property type="entry name" value="DBL_dom_sf"/>
</dbReference>
<feature type="region of interest" description="Disordered" evidence="2">
    <location>
        <begin position="1135"/>
        <end position="1242"/>
    </location>
</feature>
<feature type="region of interest" description="Disordered" evidence="2">
    <location>
        <begin position="1081"/>
        <end position="1102"/>
    </location>
</feature>
<name>A0A3B3RX29_9TELE</name>
<evidence type="ECO:0000256" key="1">
    <source>
        <dbReference type="ARBA" id="ARBA00022553"/>
    </source>
</evidence>
<dbReference type="SMART" id="SM00233">
    <property type="entry name" value="PH"/>
    <property type="match status" value="1"/>
</dbReference>
<feature type="region of interest" description="Disordered" evidence="2">
    <location>
        <begin position="1349"/>
        <end position="1381"/>
    </location>
</feature>
<dbReference type="GO" id="GO:0030833">
    <property type="term" value="P:regulation of actin filament polymerization"/>
    <property type="evidence" value="ECO:0007669"/>
    <property type="project" value="TreeGrafter"/>
</dbReference>
<feature type="region of interest" description="Disordered" evidence="2">
    <location>
        <begin position="462"/>
        <end position="492"/>
    </location>
</feature>
<dbReference type="STRING" id="1676925.ENSPKIP00000022336"/>
<feature type="compositionally biased region" description="Basic and acidic residues" evidence="2">
    <location>
        <begin position="1"/>
        <end position="12"/>
    </location>
</feature>
<dbReference type="SMART" id="SM00325">
    <property type="entry name" value="RhoGEF"/>
    <property type="match status" value="1"/>
</dbReference>
<dbReference type="CDD" id="cd00160">
    <property type="entry name" value="RhoGEF"/>
    <property type="match status" value="1"/>
</dbReference>
<feature type="compositionally biased region" description="Basic and acidic residues" evidence="2">
    <location>
        <begin position="1980"/>
        <end position="1989"/>
    </location>
</feature>
<dbReference type="Pfam" id="PF22697">
    <property type="entry name" value="SOS1_NGEF_PH"/>
    <property type="match status" value="1"/>
</dbReference>
<feature type="region of interest" description="Disordered" evidence="2">
    <location>
        <begin position="1905"/>
        <end position="1931"/>
    </location>
</feature>
<dbReference type="PROSITE" id="PS50003">
    <property type="entry name" value="PH_DOMAIN"/>
    <property type="match status" value="1"/>
</dbReference>
<evidence type="ECO:0000256" key="2">
    <source>
        <dbReference type="SAM" id="MobiDB-lite"/>
    </source>
</evidence>
<reference evidence="5" key="1">
    <citation type="submission" date="2025-08" db="UniProtKB">
        <authorList>
            <consortium name="Ensembl"/>
        </authorList>
    </citation>
    <scope>IDENTIFICATION</scope>
</reference>
<dbReference type="KEGG" id="pki:111844060"/>
<evidence type="ECO:0000259" key="3">
    <source>
        <dbReference type="PROSITE" id="PS50003"/>
    </source>
</evidence>
<feature type="region of interest" description="Disordered" evidence="2">
    <location>
        <begin position="1437"/>
        <end position="1552"/>
    </location>
</feature>
<dbReference type="InterPro" id="IPR043324">
    <property type="entry name" value="PH_PLEKHG1_G2_G3"/>
</dbReference>
<dbReference type="SUPFAM" id="SSF50729">
    <property type="entry name" value="PH domain-like"/>
    <property type="match status" value="1"/>
</dbReference>
<dbReference type="GeneTree" id="ENSGT00940000165970"/>
<dbReference type="OrthoDB" id="1594986at2759"/>
<feature type="compositionally biased region" description="Polar residues" evidence="2">
    <location>
        <begin position="1661"/>
        <end position="1699"/>
    </location>
</feature>
<protein>
    <submittedName>
        <fullName evidence="5">Pleckstrin homology and RhoGEF domain containing G2</fullName>
    </submittedName>
</protein>
<sequence>MPEGVGRGDQRKPSAQAVQRPSSVSSLNSIVGRMASIEQASGGSCTSVNTVCSDSDRAASLSSSASSASLQDGQSSSSSSLPYGATPSYPQSQRNDCDINLDLTPYFQLLDDRGQGTGRNVPCSPAPKLSHLERVMLEIVETEQAYVRDLKSIVEDYLGCIVDCGDLPLKPEEVNTLFCNIEDIYEFNSDLLEDLERSSHAAGIAECFVERSEAFDIYTIYCMSYPNSVAVLRECMKNECLVGFFQERQATLCHSLPLETYLLKPVQRILKYHLLLQELSKHFDKSDPGYEAVEDATITMTAVAWYINDMKRKQEHAVRLQEIENLLLNWDGPDLSGFGELVLEGSFRVQRVKKERAFFLFDKMLLIAKKRAEHFIYSTHIFCCNLLLVESLKDPLCFKVSDQTIPKQQHIVQAKNQEEKRLWLHYLKRLIVENHPASLPQKARQVLGDNYSQVLQIDHESVKKISSSPRPSDSRGHQRGRRQSEPPEFIYTPEKAKKSLPLLLEGNLPYRRGRRQSAPAKDIEAVCQQSDALKAGKKCELCPQEETMDSSGIASTPASSVSELGSAPDNLGLGPDEDMTPPTLSIAEEIMQFINQSQTGEGRLAQLLSKEHTVPETLENSATAREQDTCITKKDEGQPLSPGTSSCQQDCDYIGMQDEKSVEDNKTVITKGQAHPCQAGTTSDKEESRKEGCISSLANMLQEISQENRNLVFTENSTDSTELKDTNDVPSQDSLEESQSDCTYGFHGAEVSSLSNDDEGPHTVESGKICLPQPLTTDKNESLLTKSNRQIIEKIRNYYEAADITDSQIPRRNSISHIPSGMVKESVSRFNVVSRQEDLCESVTGHSDVDDSELNHVSPLPEAGEEILIPADLPADCTDLADTHTESYACTEVRSEVSDTEIHTCSELMKIWKEKEKRECSAHTEMQNKQNIKRKGSTEEECSVGIFAKCRNSVSTKDDKMDPEVLTEGDDSEQNCKEIKKNTSQTVQSESTVPCANLEGLSSQIKVSKSSKCTKEILSNDLYKGTPDVMGMGLFEGGVNPCLAENSEKILSKVQMLVRMYSDKAASIKMPLHKRLREGRVSAEVKGNTPEQADKTPTHLDCPVLTEPRMYGHILVREQLSSTCVQENSCIVTSPRESTSDLEGSSILHPASPLSPKYQKSQDRTDAETATTETGVICPPSGGVPTDCELCPDSSHLKATQPETQSTNPERDRSVQINALSVQDKPCDYESPTDSNRDTHFISPEEQRDDHSVFSEMENLSVTEKPSILPDGTTESKVQQVAKATQKNLTLNECTELQEETRDVPCHSEENVSCTFKQESFTCSQDLSMENLDGKILDSTDMTITLEQETEKSVRVPDDSSDCDKNPEHSHTVLPLSAPEDNATLPLEPGIVNKNSENPVLVRGLPSQNRISFPSQLQKVSLEGISTEVSSSSCITKDISAPEQPISNSLESSLRKDQITKEQATTQRRSPFSDLPKFTSKRPDLPDDNETKCIPSNQEAQAKQYISQRLPPVSPRHDDSVKKQVQASSGESRPKLHSHLSNDRPTNLPSTIGNKKPCCSPKCCTSPVENPQPSLCFVSPSPMTKSQAASCISQSLAKRSNNTQSLAMTSGLNAKSSISTTLPQSSVSLRLRSPSPKLSVIADTSQNISLGSALTTTQQTKCAAVHSSPSSARQSPTISPHPCHNQTPSSTTPEQLNHPNWNNNNNNNRNSWSSDFGINRKTSLSSMGRSLFSPDHLQNTSYNRVARPFSSASEPSSRVHSPSPCSSIYCTQPIQDYPCIPSKKPPHLKSLRIPEAHTFTPLCVSLECSTPSSGFSSPTPGSPRITSPPPIGVPKHMWGAATPQPKNPIVTPSYVAGVSPVSGSNLSQTQRQPHAGSIPFLILADRAPVPAQNGHRSWAESNHYSQNVEHSPGIQRSQGTHSNPPSGVLSPVRLAPTKIIQGGRHFTSIAWPDIRELLTKYDGAETPNQYVAPSPGPSDAESHSSDHCNGRSQDSLVSPTVACSPPAVGQDVSTSNPETEPEGASWTRVGRGSLRTSYATTVNLQIAGSGRITALSNAQVSLTQTLVPVSDNGHRHKSINGCSLAQTCKRL</sequence>
<dbReference type="Gene3D" id="2.30.29.30">
    <property type="entry name" value="Pleckstrin-homology domain (PH domain)/Phosphotyrosine-binding domain (PTB)"/>
    <property type="match status" value="1"/>
</dbReference>
<organism evidence="5 6">
    <name type="scientific">Paramormyrops kingsleyae</name>
    <dbReference type="NCBI Taxonomy" id="1676925"/>
    <lineage>
        <taxon>Eukaryota</taxon>
        <taxon>Metazoa</taxon>
        <taxon>Chordata</taxon>
        <taxon>Craniata</taxon>
        <taxon>Vertebrata</taxon>
        <taxon>Euteleostomi</taxon>
        <taxon>Actinopterygii</taxon>
        <taxon>Neopterygii</taxon>
        <taxon>Teleostei</taxon>
        <taxon>Osteoglossocephala</taxon>
        <taxon>Osteoglossomorpha</taxon>
        <taxon>Osteoglossiformes</taxon>
        <taxon>Mormyridae</taxon>
        <taxon>Paramormyrops</taxon>
    </lineage>
</organism>
<feature type="region of interest" description="Disordered" evidence="2">
    <location>
        <begin position="1"/>
        <end position="30"/>
    </location>
</feature>
<dbReference type="InterPro" id="IPR000219">
    <property type="entry name" value="DH_dom"/>
</dbReference>
<proteinExistence type="predicted"/>
<dbReference type="InterPro" id="IPR001849">
    <property type="entry name" value="PH_domain"/>
</dbReference>
<feature type="domain" description="DH" evidence="4">
    <location>
        <begin position="131"/>
        <end position="310"/>
    </location>
</feature>
<feature type="region of interest" description="Disordered" evidence="2">
    <location>
        <begin position="549"/>
        <end position="575"/>
    </location>
</feature>
<feature type="compositionally biased region" description="Polar residues" evidence="2">
    <location>
        <begin position="1197"/>
        <end position="1208"/>
    </location>
</feature>
<feature type="region of interest" description="Disordered" evidence="2">
    <location>
        <begin position="1965"/>
        <end position="2029"/>
    </location>
</feature>
<dbReference type="GO" id="GO:0031267">
    <property type="term" value="F:small GTPase binding"/>
    <property type="evidence" value="ECO:0007669"/>
    <property type="project" value="TreeGrafter"/>
</dbReference>
<evidence type="ECO:0000259" key="4">
    <source>
        <dbReference type="PROSITE" id="PS50010"/>
    </source>
</evidence>
<dbReference type="Proteomes" id="UP000261540">
    <property type="component" value="Unplaced"/>
</dbReference>
<dbReference type="PANTHER" id="PTHR45924:SF3">
    <property type="entry name" value="PLECKSTRIN HOMOLOGY DOMAIN-CONTAINING FAMILY G MEMBER 2"/>
    <property type="match status" value="1"/>
</dbReference>
<dbReference type="Pfam" id="PF00621">
    <property type="entry name" value="RhoGEF"/>
    <property type="match status" value="1"/>
</dbReference>
<feature type="region of interest" description="Disordered" evidence="2">
    <location>
        <begin position="715"/>
        <end position="739"/>
    </location>
</feature>